<evidence type="ECO:0008006" key="4">
    <source>
        <dbReference type="Google" id="ProtNLM"/>
    </source>
</evidence>
<evidence type="ECO:0000313" key="3">
    <source>
        <dbReference type="Proteomes" id="UP001552521"/>
    </source>
</evidence>
<feature type="region of interest" description="Disordered" evidence="1">
    <location>
        <begin position="105"/>
        <end position="128"/>
    </location>
</feature>
<dbReference type="RefSeq" id="WP_364597927.1">
    <property type="nucleotide sequence ID" value="NZ_JBFAQK010000039.1"/>
</dbReference>
<evidence type="ECO:0000256" key="1">
    <source>
        <dbReference type="SAM" id="MobiDB-lite"/>
    </source>
</evidence>
<accession>A0ABV3HZ34</accession>
<evidence type="ECO:0000313" key="2">
    <source>
        <dbReference type="EMBL" id="MEV4683856.1"/>
    </source>
</evidence>
<proteinExistence type="predicted"/>
<keyword evidence="3" id="KW-1185">Reference proteome</keyword>
<feature type="compositionally biased region" description="Low complexity" evidence="1">
    <location>
        <begin position="105"/>
        <end position="121"/>
    </location>
</feature>
<dbReference type="EMBL" id="JBFAQK010000039">
    <property type="protein sequence ID" value="MEV4683856.1"/>
    <property type="molecule type" value="Genomic_DNA"/>
</dbReference>
<comment type="caution">
    <text evidence="2">The sequence shown here is derived from an EMBL/GenBank/DDBJ whole genome shotgun (WGS) entry which is preliminary data.</text>
</comment>
<gene>
    <name evidence="2" type="ORF">AB0K36_24070</name>
</gene>
<protein>
    <recommendedName>
        <fullName evidence="4">DUF2946 domain-containing protein</fullName>
    </recommendedName>
</protein>
<dbReference type="Proteomes" id="UP001552521">
    <property type="component" value="Unassembled WGS sequence"/>
</dbReference>
<organism evidence="2 3">
    <name type="scientific">Streptomyces kurssanovii</name>
    <dbReference type="NCBI Taxonomy" id="67312"/>
    <lineage>
        <taxon>Bacteria</taxon>
        <taxon>Bacillati</taxon>
        <taxon>Actinomycetota</taxon>
        <taxon>Actinomycetes</taxon>
        <taxon>Kitasatosporales</taxon>
        <taxon>Streptomycetaceae</taxon>
        <taxon>Streptomyces</taxon>
    </lineage>
</organism>
<name>A0ABV3HZ34_9ACTN</name>
<sequence>MGGSRTDRLSRTARPTALLSAVATLLGALFICLGPAGTHHGSPSPRAHGPEVTAAAAAGTAAASARTVAPTATAYSCPYDDGGCGLLPVLSPAVLTVPPPQLDAPLEAGAPLPHPGPAADAGGRGRSGVLARAPDLHVLQVLRT</sequence>
<reference evidence="2 3" key="1">
    <citation type="submission" date="2024-06" db="EMBL/GenBank/DDBJ databases">
        <title>The Natural Products Discovery Center: Release of the First 8490 Sequenced Strains for Exploring Actinobacteria Biosynthetic Diversity.</title>
        <authorList>
            <person name="Kalkreuter E."/>
            <person name="Kautsar S.A."/>
            <person name="Yang D."/>
            <person name="Bader C.D."/>
            <person name="Teijaro C.N."/>
            <person name="Fluegel L."/>
            <person name="Davis C.M."/>
            <person name="Simpson J.R."/>
            <person name="Lauterbach L."/>
            <person name="Steele A.D."/>
            <person name="Gui C."/>
            <person name="Meng S."/>
            <person name="Li G."/>
            <person name="Viehrig K."/>
            <person name="Ye F."/>
            <person name="Su P."/>
            <person name="Kiefer A.F."/>
            <person name="Nichols A."/>
            <person name="Cepeda A.J."/>
            <person name="Yan W."/>
            <person name="Fan B."/>
            <person name="Jiang Y."/>
            <person name="Adhikari A."/>
            <person name="Zheng C.-J."/>
            <person name="Schuster L."/>
            <person name="Cowan T.M."/>
            <person name="Smanski M.J."/>
            <person name="Chevrette M.G."/>
            <person name="De Carvalho L.P.S."/>
            <person name="Shen B."/>
        </authorList>
    </citation>
    <scope>NUCLEOTIDE SEQUENCE [LARGE SCALE GENOMIC DNA]</scope>
    <source>
        <strain evidence="2 3">NPDC049344</strain>
    </source>
</reference>